<feature type="region of interest" description="Disordered" evidence="1">
    <location>
        <begin position="15"/>
        <end position="42"/>
    </location>
</feature>
<dbReference type="RefSeq" id="WP_174896878.1">
    <property type="nucleotide sequence ID" value="NZ_PQVJ01000003.1"/>
</dbReference>
<gene>
    <name evidence="3" type="ORF">EV689_10962</name>
    <name evidence="2" type="ORF">NCTC11188_00372</name>
</gene>
<proteinExistence type="predicted"/>
<reference evidence="3 5" key="2">
    <citation type="submission" date="2019-03" db="EMBL/GenBank/DDBJ databases">
        <title>Genomic Encyclopedia of Type Strains, Phase IV (KMG-IV): sequencing the most valuable type-strain genomes for metagenomic binning, comparative biology and taxonomic classification.</title>
        <authorList>
            <person name="Goeker M."/>
        </authorList>
    </citation>
    <scope>NUCLEOTIDE SEQUENCE [LARGE SCALE GENOMIC DNA]</scope>
    <source>
        <strain evidence="3 5">DSM 17481</strain>
    </source>
</reference>
<dbReference type="Proteomes" id="UP000294683">
    <property type="component" value="Unassembled WGS sequence"/>
</dbReference>
<feature type="compositionally biased region" description="Polar residues" evidence="1">
    <location>
        <begin position="175"/>
        <end position="185"/>
    </location>
</feature>
<dbReference type="Proteomes" id="UP000255113">
    <property type="component" value="Unassembled WGS sequence"/>
</dbReference>
<dbReference type="EMBL" id="UGSQ01000003">
    <property type="protein sequence ID" value="SUB26041.1"/>
    <property type="molecule type" value="Genomic_DNA"/>
</dbReference>
<reference evidence="2 4" key="1">
    <citation type="submission" date="2018-06" db="EMBL/GenBank/DDBJ databases">
        <authorList>
            <consortium name="Pathogen Informatics"/>
            <person name="Doyle S."/>
        </authorList>
    </citation>
    <scope>NUCLEOTIDE SEQUENCE [LARGE SCALE GENOMIC DNA]</scope>
    <source>
        <strain evidence="2 4">NCTC11188</strain>
    </source>
</reference>
<dbReference type="EMBL" id="SNXJ01000009">
    <property type="protein sequence ID" value="TDP27803.1"/>
    <property type="molecule type" value="Genomic_DNA"/>
</dbReference>
<evidence type="ECO:0000313" key="3">
    <source>
        <dbReference type="EMBL" id="TDP27803.1"/>
    </source>
</evidence>
<accession>A0A379AVL7</accession>
<evidence type="ECO:0000313" key="2">
    <source>
        <dbReference type="EMBL" id="SUB26041.1"/>
    </source>
</evidence>
<organism evidence="2 4">
    <name type="scientific">Avibacterium gallinarum</name>
    <name type="common">Pasteurella gallinarum</name>
    <dbReference type="NCBI Taxonomy" id="755"/>
    <lineage>
        <taxon>Bacteria</taxon>
        <taxon>Pseudomonadati</taxon>
        <taxon>Pseudomonadota</taxon>
        <taxon>Gammaproteobacteria</taxon>
        <taxon>Pasteurellales</taxon>
        <taxon>Pasteurellaceae</taxon>
        <taxon>Avibacterium</taxon>
    </lineage>
</organism>
<feature type="compositionally biased region" description="Basic and acidic residues" evidence="1">
    <location>
        <begin position="21"/>
        <end position="42"/>
    </location>
</feature>
<sequence>MHTLLAQDKTVPSVAVGEQLKQQRPEVFERTDATGNKTRETDQTITDRSFVRVIETDTETKNIGTSQSNIDADKQVNIGGNYSLSVVGNIITVTTGNATTAIDGILKEQISSIAERCLDVLLKLKAPTIQLLASQIHIGSGEQNILSIMEETIQIVADLANTVASHTHNGGPAPDQSSTFSGYNSRALNEKDKFSPIIEQ</sequence>
<protein>
    <submittedName>
        <fullName evidence="2">Uncharacterized protein</fullName>
    </submittedName>
</protein>
<evidence type="ECO:0000256" key="1">
    <source>
        <dbReference type="SAM" id="MobiDB-lite"/>
    </source>
</evidence>
<evidence type="ECO:0000313" key="5">
    <source>
        <dbReference type="Proteomes" id="UP000294683"/>
    </source>
</evidence>
<evidence type="ECO:0000313" key="4">
    <source>
        <dbReference type="Proteomes" id="UP000255113"/>
    </source>
</evidence>
<name>A0A379AVL7_AVIGA</name>
<dbReference type="AlphaFoldDB" id="A0A379AVL7"/>
<feature type="region of interest" description="Disordered" evidence="1">
    <location>
        <begin position="166"/>
        <end position="185"/>
    </location>
</feature>
<keyword evidence="5" id="KW-1185">Reference proteome</keyword>